<accession>A0ABQ5DWB9</accession>
<evidence type="ECO:0000313" key="1">
    <source>
        <dbReference type="EMBL" id="GJT42526.1"/>
    </source>
</evidence>
<dbReference type="EMBL" id="BQNB010015653">
    <property type="protein sequence ID" value="GJT42526.1"/>
    <property type="molecule type" value="Genomic_DNA"/>
</dbReference>
<protein>
    <submittedName>
        <fullName evidence="1">Uncharacterized protein</fullName>
    </submittedName>
</protein>
<keyword evidence="2" id="KW-1185">Reference proteome</keyword>
<dbReference type="Proteomes" id="UP001151760">
    <property type="component" value="Unassembled WGS sequence"/>
</dbReference>
<evidence type="ECO:0000313" key="2">
    <source>
        <dbReference type="Proteomes" id="UP001151760"/>
    </source>
</evidence>
<reference evidence="1" key="1">
    <citation type="journal article" date="2022" name="Int. J. Mol. Sci.">
        <title>Draft Genome of Tanacetum Coccineum: Genomic Comparison of Closely Related Tanacetum-Family Plants.</title>
        <authorList>
            <person name="Yamashiro T."/>
            <person name="Shiraishi A."/>
            <person name="Nakayama K."/>
            <person name="Satake H."/>
        </authorList>
    </citation>
    <scope>NUCLEOTIDE SEQUENCE</scope>
</reference>
<sequence>MQTRHKIYKKEKPWQIQTRDNWEKECGNGEKQTRRSGISAWQLREGLPSETKYLHNMASRSPINNPSSVPATATTYVVETTTTQTLVSSQNLNVGNCDEKQGRRIPGPTGIVQAAKLHKIADIREDEDFKHGLRVSAVEFVNANRGIWFSPKPSVHYLDITIRNLVKFFHKNTVLGNGSGVGGGGIFYQEALTYTLEEEARADQEWHDICRKEQELEEKHEKQLFRLYV</sequence>
<proteinExistence type="predicted"/>
<comment type="caution">
    <text evidence="1">The sequence shown here is derived from an EMBL/GenBank/DDBJ whole genome shotgun (WGS) entry which is preliminary data.</text>
</comment>
<gene>
    <name evidence="1" type="ORF">Tco_0951241</name>
</gene>
<name>A0ABQ5DWB9_9ASTR</name>
<reference evidence="1" key="2">
    <citation type="submission" date="2022-01" db="EMBL/GenBank/DDBJ databases">
        <authorList>
            <person name="Yamashiro T."/>
            <person name="Shiraishi A."/>
            <person name="Satake H."/>
            <person name="Nakayama K."/>
        </authorList>
    </citation>
    <scope>NUCLEOTIDE SEQUENCE</scope>
</reference>
<organism evidence="1 2">
    <name type="scientific">Tanacetum coccineum</name>
    <dbReference type="NCBI Taxonomy" id="301880"/>
    <lineage>
        <taxon>Eukaryota</taxon>
        <taxon>Viridiplantae</taxon>
        <taxon>Streptophyta</taxon>
        <taxon>Embryophyta</taxon>
        <taxon>Tracheophyta</taxon>
        <taxon>Spermatophyta</taxon>
        <taxon>Magnoliopsida</taxon>
        <taxon>eudicotyledons</taxon>
        <taxon>Gunneridae</taxon>
        <taxon>Pentapetalae</taxon>
        <taxon>asterids</taxon>
        <taxon>campanulids</taxon>
        <taxon>Asterales</taxon>
        <taxon>Asteraceae</taxon>
        <taxon>Asteroideae</taxon>
        <taxon>Anthemideae</taxon>
        <taxon>Anthemidinae</taxon>
        <taxon>Tanacetum</taxon>
    </lineage>
</organism>